<protein>
    <submittedName>
        <fullName evidence="1">Uncharacterized protein</fullName>
    </submittedName>
</protein>
<sequence length="107" mass="11886">MFWLASRGLATLALKRPPVHLCIRAGPTSVRAVIRGAGCNHDSFTKGPHLITPKSGHLDTQEDRLLYSSRSELRVASKTTLRSPRLSFHTNRISIFSTHTEEISAHL</sequence>
<proteinExistence type="predicted"/>
<organism evidence="1 2">
    <name type="scientific">Pogonophryne albipinna</name>
    <dbReference type="NCBI Taxonomy" id="1090488"/>
    <lineage>
        <taxon>Eukaryota</taxon>
        <taxon>Metazoa</taxon>
        <taxon>Chordata</taxon>
        <taxon>Craniata</taxon>
        <taxon>Vertebrata</taxon>
        <taxon>Euteleostomi</taxon>
        <taxon>Actinopterygii</taxon>
        <taxon>Neopterygii</taxon>
        <taxon>Teleostei</taxon>
        <taxon>Neoteleostei</taxon>
        <taxon>Acanthomorphata</taxon>
        <taxon>Eupercaria</taxon>
        <taxon>Perciformes</taxon>
        <taxon>Notothenioidei</taxon>
        <taxon>Pogonophryne</taxon>
    </lineage>
</organism>
<comment type="caution">
    <text evidence="1">The sequence shown here is derived from an EMBL/GenBank/DDBJ whole genome shotgun (WGS) entry which is preliminary data.</text>
</comment>
<reference evidence="1" key="1">
    <citation type="submission" date="2022-11" db="EMBL/GenBank/DDBJ databases">
        <title>Chromosome-level genome of Pogonophryne albipinna.</title>
        <authorList>
            <person name="Jo E."/>
        </authorList>
    </citation>
    <scope>NUCLEOTIDE SEQUENCE</scope>
    <source>
        <strain evidence="1">SGF0006</strain>
        <tissue evidence="1">Muscle</tissue>
    </source>
</reference>
<accession>A0AAD6FLJ8</accession>
<evidence type="ECO:0000313" key="1">
    <source>
        <dbReference type="EMBL" id="KAJ4938687.1"/>
    </source>
</evidence>
<name>A0AAD6FLJ8_9TELE</name>
<dbReference type="AlphaFoldDB" id="A0AAD6FLJ8"/>
<feature type="non-terminal residue" evidence="1">
    <location>
        <position position="107"/>
    </location>
</feature>
<dbReference type="EMBL" id="JAPTMU010000009">
    <property type="protein sequence ID" value="KAJ4938687.1"/>
    <property type="molecule type" value="Genomic_DNA"/>
</dbReference>
<evidence type="ECO:0000313" key="2">
    <source>
        <dbReference type="Proteomes" id="UP001219934"/>
    </source>
</evidence>
<gene>
    <name evidence="1" type="ORF">JOQ06_003296</name>
</gene>
<dbReference type="Proteomes" id="UP001219934">
    <property type="component" value="Unassembled WGS sequence"/>
</dbReference>
<keyword evidence="2" id="KW-1185">Reference proteome</keyword>